<name>A0ABR3YB10_9EURO</name>
<keyword evidence="1" id="KW-0378">Hydrolase</keyword>
<reference evidence="1 2" key="1">
    <citation type="journal article" date="2024" name="IMA Fungus">
        <title>IMA Genome - F19 : A genome assembly and annotation guide to empower mycologists, including annotated draft genome sequences of Ceratocystis pirilliformis, Diaporthe australafricana, Fusarium ophioides, Paecilomyces lecythidis, and Sporothrix stenoceras.</title>
        <authorList>
            <person name="Aylward J."/>
            <person name="Wilson A.M."/>
            <person name="Visagie C.M."/>
            <person name="Spraker J."/>
            <person name="Barnes I."/>
            <person name="Buitendag C."/>
            <person name="Ceriani C."/>
            <person name="Del Mar Angel L."/>
            <person name="du Plessis D."/>
            <person name="Fuchs T."/>
            <person name="Gasser K."/>
            <person name="Kramer D."/>
            <person name="Li W."/>
            <person name="Munsamy K."/>
            <person name="Piso A."/>
            <person name="Price J.L."/>
            <person name="Sonnekus B."/>
            <person name="Thomas C."/>
            <person name="van der Nest A."/>
            <person name="van Dijk A."/>
            <person name="van Heerden A."/>
            <person name="van Vuuren N."/>
            <person name="Yilmaz N."/>
            <person name="Duong T.A."/>
            <person name="van der Merwe N.A."/>
            <person name="Wingfield M.J."/>
            <person name="Wingfield B.D."/>
        </authorList>
    </citation>
    <scope>NUCLEOTIDE SEQUENCE [LARGE SCALE GENOMIC DNA]</scope>
    <source>
        <strain evidence="1 2">CMW 18167</strain>
    </source>
</reference>
<organism evidence="1 2">
    <name type="scientific">Paecilomyces lecythidis</name>
    <dbReference type="NCBI Taxonomy" id="3004212"/>
    <lineage>
        <taxon>Eukaryota</taxon>
        <taxon>Fungi</taxon>
        <taxon>Dikarya</taxon>
        <taxon>Ascomycota</taxon>
        <taxon>Pezizomycotina</taxon>
        <taxon>Eurotiomycetes</taxon>
        <taxon>Eurotiomycetidae</taxon>
        <taxon>Eurotiales</taxon>
        <taxon>Thermoascaceae</taxon>
        <taxon>Paecilomyces</taxon>
    </lineage>
</organism>
<gene>
    <name evidence="1" type="primary">NAM7_2</name>
    <name evidence="1" type="ORF">Plec18167_000984</name>
</gene>
<keyword evidence="1" id="KW-0347">Helicase</keyword>
<protein>
    <submittedName>
        <fullName evidence="1">ATP-dependent RNA helicase</fullName>
    </submittedName>
</protein>
<dbReference type="Proteomes" id="UP001583193">
    <property type="component" value="Unassembled WGS sequence"/>
</dbReference>
<keyword evidence="2" id="KW-1185">Reference proteome</keyword>
<sequence length="245" mass="27524">MNKAIGQISRLSAVGLNNSDKATSLEQILQSVKTNLEGKYLRYCDENIPIQRAAALLGRVQVGKVEVFIRQQKLKGFSWDDSAAEACEKTFSLACDTAEAGLKLETDELLSNFSWLFSSYPQYHMLTYILWHLCVRPEAPGTNRAWDVVNKSFDNSIAADWQNNGQKWNVLRKLREKALDVRRSLSANNAEKGSTLSDAPSLQSENIGHDAFNMDFGDETLWDINSYFPDLAAFYPVSSIQGWSL</sequence>
<evidence type="ECO:0000313" key="1">
    <source>
        <dbReference type="EMBL" id="KAL1885490.1"/>
    </source>
</evidence>
<proteinExistence type="predicted"/>
<comment type="caution">
    <text evidence="1">The sequence shown here is derived from an EMBL/GenBank/DDBJ whole genome shotgun (WGS) entry which is preliminary data.</text>
</comment>
<dbReference type="EMBL" id="JAVDPF010000002">
    <property type="protein sequence ID" value="KAL1885490.1"/>
    <property type="molecule type" value="Genomic_DNA"/>
</dbReference>
<keyword evidence="1" id="KW-0067">ATP-binding</keyword>
<dbReference type="GO" id="GO:0004386">
    <property type="term" value="F:helicase activity"/>
    <property type="evidence" value="ECO:0007669"/>
    <property type="project" value="UniProtKB-KW"/>
</dbReference>
<evidence type="ECO:0000313" key="2">
    <source>
        <dbReference type="Proteomes" id="UP001583193"/>
    </source>
</evidence>
<accession>A0ABR3YB10</accession>
<keyword evidence="1" id="KW-0547">Nucleotide-binding</keyword>